<dbReference type="Gene3D" id="3.40.50.300">
    <property type="entry name" value="P-loop containing nucleotide triphosphate hydrolases"/>
    <property type="match status" value="1"/>
</dbReference>
<protein>
    <recommendedName>
        <fullName evidence="3">DNA helicase</fullName>
    </recommendedName>
</protein>
<accession>A0AAV8WKB8</accession>
<dbReference type="Proteomes" id="UP001162156">
    <property type="component" value="Unassembled WGS sequence"/>
</dbReference>
<dbReference type="AlphaFoldDB" id="A0AAV8WKB8"/>
<evidence type="ECO:0008006" key="3">
    <source>
        <dbReference type="Google" id="ProtNLM"/>
    </source>
</evidence>
<gene>
    <name evidence="1" type="ORF">NQ314_020363</name>
</gene>
<sequence length="639" mass="73990">MFIGNNCKLNSIHNSLNSYTDIEFPKPKDDETVVYSIPKHFSSTGERQAALAESQVFQRLHGLVDNTRIGGLWVLFFHSTCYAGQSYRNQRMGRLMIREHDFVVFAKCRGQFYVALIEVKSNNDSNTKMYDLEKTSDAKVIKNNKRSAQHQLRDHMEVLQRIIGNEPVENNIQTYIIWPFLGAYTKDPRQQIIKRWKEDKNLHVFEDVIAGQDSFIILSSGVFMNEINDDLLGLLTQQQLEILNSDVCTKEHGGPLVVYGAAGTGKTLLVLRKLDQLHRTGRLNDQNRALFICYWPGIRTEVTTKLKAMGIASYVDTARYYISMGDFLRGYRKKYKHIFMDEAEAVCISFHQSIIKETISAVYSHYHDGNCSIENCQHATLEKHHSKDWGELWFMIDANQAQLFLPRHYLSAFRTPTIILSKIMRSTKCIFNIFKEFYNDPVSKLPMPTTGNIVIPNLSVGHKICGPPVYWVRFEKNIDETIATVIIDLCATKGIKPNDICVIPFMQNEYTVAARINKYIEEYFVENTFKPKCVSDVENFLTKRELNDFLISWALRVKGLEFTIVIMAIDDYEFDMNDLEDRRKAYIMSSRCTCMLIFICNDSVRTNMRLEGISIEYPFNLEFDIKTQHNMPNVNKRTY</sequence>
<proteinExistence type="predicted"/>
<keyword evidence="2" id="KW-1185">Reference proteome</keyword>
<evidence type="ECO:0000313" key="1">
    <source>
        <dbReference type="EMBL" id="KAJ8927204.1"/>
    </source>
</evidence>
<name>A0AAV8WKB8_9CUCU</name>
<comment type="caution">
    <text evidence="1">The sequence shown here is derived from an EMBL/GenBank/DDBJ whole genome shotgun (WGS) entry which is preliminary data.</text>
</comment>
<evidence type="ECO:0000313" key="2">
    <source>
        <dbReference type="Proteomes" id="UP001162156"/>
    </source>
</evidence>
<dbReference type="InterPro" id="IPR027417">
    <property type="entry name" value="P-loop_NTPase"/>
</dbReference>
<reference evidence="1" key="1">
    <citation type="journal article" date="2023" name="Insect Mol. Biol.">
        <title>Genome sequencing provides insights into the evolution of gene families encoding plant cell wall-degrading enzymes in longhorned beetles.</title>
        <authorList>
            <person name="Shin N.R."/>
            <person name="Okamura Y."/>
            <person name="Kirsch R."/>
            <person name="Pauchet Y."/>
        </authorList>
    </citation>
    <scope>NUCLEOTIDE SEQUENCE</scope>
    <source>
        <strain evidence="1">RBIC_L_NR</strain>
    </source>
</reference>
<dbReference type="SUPFAM" id="SSF52540">
    <property type="entry name" value="P-loop containing nucleoside triphosphate hydrolases"/>
    <property type="match status" value="1"/>
</dbReference>
<organism evidence="1 2">
    <name type="scientific">Rhamnusium bicolor</name>
    <dbReference type="NCBI Taxonomy" id="1586634"/>
    <lineage>
        <taxon>Eukaryota</taxon>
        <taxon>Metazoa</taxon>
        <taxon>Ecdysozoa</taxon>
        <taxon>Arthropoda</taxon>
        <taxon>Hexapoda</taxon>
        <taxon>Insecta</taxon>
        <taxon>Pterygota</taxon>
        <taxon>Neoptera</taxon>
        <taxon>Endopterygota</taxon>
        <taxon>Coleoptera</taxon>
        <taxon>Polyphaga</taxon>
        <taxon>Cucujiformia</taxon>
        <taxon>Chrysomeloidea</taxon>
        <taxon>Cerambycidae</taxon>
        <taxon>Lepturinae</taxon>
        <taxon>Rhagiini</taxon>
        <taxon>Rhamnusium</taxon>
    </lineage>
</organism>
<dbReference type="EMBL" id="JANEYF010005718">
    <property type="protein sequence ID" value="KAJ8927204.1"/>
    <property type="molecule type" value="Genomic_DNA"/>
</dbReference>